<dbReference type="Proteomes" id="UP000249915">
    <property type="component" value="Unassembled WGS sequence"/>
</dbReference>
<comment type="caution">
    <text evidence="3">The sequence shown here is derived from an EMBL/GenBank/DDBJ whole genome shotgun (WGS) entry which is preliminary data.</text>
</comment>
<feature type="compositionally biased region" description="Gly residues" evidence="1">
    <location>
        <begin position="102"/>
        <end position="113"/>
    </location>
</feature>
<reference evidence="3 4" key="1">
    <citation type="submission" date="2016-07" db="EMBL/GenBank/DDBJ databases">
        <title>Draft genome sequence of Prauserella muralis DSM 45305, isolated from a mould-covered wall in an indoor environment.</title>
        <authorList>
            <person name="Ruckert C."/>
            <person name="Albersmeier A."/>
            <person name="Jiang C.-L."/>
            <person name="Jiang Y."/>
            <person name="Kalinowski J."/>
            <person name="Schneider O."/>
            <person name="Winkler A."/>
            <person name="Zotchev S.B."/>
        </authorList>
    </citation>
    <scope>NUCLEOTIDE SEQUENCE [LARGE SCALE GENOMIC DNA]</scope>
    <source>
        <strain evidence="3 4">DSM 45305</strain>
    </source>
</reference>
<proteinExistence type="predicted"/>
<evidence type="ECO:0000313" key="3">
    <source>
        <dbReference type="EMBL" id="PXY32110.1"/>
    </source>
</evidence>
<keyword evidence="2" id="KW-0812">Transmembrane</keyword>
<protein>
    <submittedName>
        <fullName evidence="3">Uncharacterized protein</fullName>
    </submittedName>
</protein>
<evidence type="ECO:0000313" key="4">
    <source>
        <dbReference type="Proteomes" id="UP000249915"/>
    </source>
</evidence>
<accession>A0A2V4BA24</accession>
<sequence>MPSRDTNVHTGHPRTRTEIATEWCVWHVGELTGVALPTVLAATVNGWFGLLSGLVAAGWAANEVRLARARNQITAERQRRALTAVGADDTDTTENAAAEGVGQAGTGEKGASA</sequence>
<keyword evidence="4" id="KW-1185">Reference proteome</keyword>
<name>A0A2V4BA24_9PSEU</name>
<keyword evidence="2" id="KW-0472">Membrane</keyword>
<evidence type="ECO:0000256" key="2">
    <source>
        <dbReference type="SAM" id="Phobius"/>
    </source>
</evidence>
<dbReference type="RefSeq" id="WP_211330203.1">
    <property type="nucleotide sequence ID" value="NZ_MASW01000001.1"/>
</dbReference>
<evidence type="ECO:0000256" key="1">
    <source>
        <dbReference type="SAM" id="MobiDB-lite"/>
    </source>
</evidence>
<keyword evidence="2" id="KW-1133">Transmembrane helix</keyword>
<dbReference type="AlphaFoldDB" id="A0A2V4BA24"/>
<gene>
    <name evidence="3" type="ORF">BAY60_07375</name>
</gene>
<feature type="transmembrane region" description="Helical" evidence="2">
    <location>
        <begin position="39"/>
        <end position="61"/>
    </location>
</feature>
<feature type="region of interest" description="Disordered" evidence="1">
    <location>
        <begin position="84"/>
        <end position="113"/>
    </location>
</feature>
<dbReference type="EMBL" id="MASW01000001">
    <property type="protein sequence ID" value="PXY32110.1"/>
    <property type="molecule type" value="Genomic_DNA"/>
</dbReference>
<organism evidence="3 4">
    <name type="scientific">Prauserella muralis</name>
    <dbReference type="NCBI Taxonomy" id="588067"/>
    <lineage>
        <taxon>Bacteria</taxon>
        <taxon>Bacillati</taxon>
        <taxon>Actinomycetota</taxon>
        <taxon>Actinomycetes</taxon>
        <taxon>Pseudonocardiales</taxon>
        <taxon>Pseudonocardiaceae</taxon>
        <taxon>Prauserella</taxon>
    </lineage>
</organism>